<evidence type="ECO:0008006" key="3">
    <source>
        <dbReference type="Google" id="ProtNLM"/>
    </source>
</evidence>
<protein>
    <recommendedName>
        <fullName evidence="3">DNA-binding protein</fullName>
    </recommendedName>
</protein>
<comment type="caution">
    <text evidence="1">The sequence shown here is derived from an EMBL/GenBank/DDBJ whole genome shotgun (WGS) entry which is preliminary data.</text>
</comment>
<organism evidence="1 2">
    <name type="scientific">Mycobacterium paraense</name>
    <dbReference type="NCBI Taxonomy" id="767916"/>
    <lineage>
        <taxon>Bacteria</taxon>
        <taxon>Bacillati</taxon>
        <taxon>Actinomycetota</taxon>
        <taxon>Actinomycetes</taxon>
        <taxon>Mycobacteriales</taxon>
        <taxon>Mycobacteriaceae</taxon>
        <taxon>Mycobacterium</taxon>
        <taxon>Mycobacterium simiae complex</taxon>
    </lineage>
</organism>
<dbReference type="RefSeq" id="WP_085102881.1">
    <property type="nucleotide sequence ID" value="NZ_LQPK01000001.1"/>
</dbReference>
<name>A0ABX3VUA2_9MYCO</name>
<accession>A0ABX3VUA2</accession>
<dbReference type="Proteomes" id="UP000193801">
    <property type="component" value="Unassembled WGS sequence"/>
</dbReference>
<proteinExistence type="predicted"/>
<evidence type="ECO:0000313" key="1">
    <source>
        <dbReference type="EMBL" id="ORW34232.1"/>
    </source>
</evidence>
<dbReference type="EMBL" id="LQPK01000001">
    <property type="protein sequence ID" value="ORW34232.1"/>
    <property type="molecule type" value="Genomic_DNA"/>
</dbReference>
<sequence length="124" mass="13402">MNNPQPWWLTWPPAEVAGAILPLFSSAPYVYEFTMIEAIVGWCRTGQYHQPAGGYTSGDELRKFGNPDSRAVAEAIQVLERAGLLMDSAGGDRVAVGLTRLGQHALQTNTVRQHLGLGDLPPSA</sequence>
<keyword evidence="2" id="KW-1185">Reference proteome</keyword>
<evidence type="ECO:0000313" key="2">
    <source>
        <dbReference type="Proteomes" id="UP000193801"/>
    </source>
</evidence>
<reference evidence="1 2" key="1">
    <citation type="journal article" date="2015" name="Emerg. Microbes Infect.">
        <title>Characterization of 17 strains belonging to the Mycobacterium simiae complex and description of Mycobacterium paraense sp. nov.</title>
        <authorList>
            <person name="Fusco da Costa A.R."/>
            <person name="Fedrizzi T."/>
            <person name="Lopes M.L."/>
            <person name="Pecorari M."/>
            <person name="Oliveira da Costa W.L."/>
            <person name="Giacobazzi E."/>
            <person name="da Costa Bahia J.R."/>
            <person name="De Sanctis V."/>
            <person name="Batista Lima K.V."/>
            <person name="Bertorelli R."/>
            <person name="Grottola A."/>
            <person name="Fabio A."/>
            <person name="Mariottini A."/>
            <person name="Ferretti P."/>
            <person name="Di Leva F."/>
            <person name="Fregni Serpini G."/>
            <person name="Tagliazucchi S."/>
            <person name="Rumpianesi F."/>
            <person name="Jousson O."/>
            <person name="Segata N."/>
            <person name="Tortoli E."/>
        </authorList>
    </citation>
    <scope>NUCLEOTIDE SEQUENCE [LARGE SCALE GENOMIC DNA]</scope>
    <source>
        <strain evidence="1 2">FI-07156</strain>
    </source>
</reference>
<gene>
    <name evidence="1" type="ORF">AWB91_01345</name>
</gene>